<dbReference type="Proteomes" id="UP000318313">
    <property type="component" value="Chromosome"/>
</dbReference>
<dbReference type="KEGG" id="gfm:Enr17x_36160"/>
<dbReference type="AlphaFoldDB" id="A0A518IER7"/>
<evidence type="ECO:0000313" key="1">
    <source>
        <dbReference type="EMBL" id="QDV51560.1"/>
    </source>
</evidence>
<evidence type="ECO:0000313" key="2">
    <source>
        <dbReference type="Proteomes" id="UP000318313"/>
    </source>
</evidence>
<organism evidence="1 2">
    <name type="scientific">Gimesia fumaroli</name>
    <dbReference type="NCBI Taxonomy" id="2527976"/>
    <lineage>
        <taxon>Bacteria</taxon>
        <taxon>Pseudomonadati</taxon>
        <taxon>Planctomycetota</taxon>
        <taxon>Planctomycetia</taxon>
        <taxon>Planctomycetales</taxon>
        <taxon>Planctomycetaceae</taxon>
        <taxon>Gimesia</taxon>
    </lineage>
</organism>
<gene>
    <name evidence="1" type="ORF">Enr17x_36160</name>
</gene>
<keyword evidence="2" id="KW-1185">Reference proteome</keyword>
<accession>A0A518IER7</accession>
<sequence>MKYSYLLNWCALMFVWFTGCEQRENVLINSPFGIPEKIKKKQVGKWEASKARLLRSGKQPAVIINAKRAIYEFSDGSDNFTTPVTAFSDSESGSIWVGPEQSGYL</sequence>
<reference evidence="1 2" key="1">
    <citation type="submission" date="2019-03" db="EMBL/GenBank/DDBJ databases">
        <title>Deep-cultivation of Planctomycetes and their phenomic and genomic characterization uncovers novel biology.</title>
        <authorList>
            <person name="Wiegand S."/>
            <person name="Jogler M."/>
            <person name="Boedeker C."/>
            <person name="Pinto D."/>
            <person name="Vollmers J."/>
            <person name="Rivas-Marin E."/>
            <person name="Kohn T."/>
            <person name="Peeters S.H."/>
            <person name="Heuer A."/>
            <person name="Rast P."/>
            <person name="Oberbeckmann S."/>
            <person name="Bunk B."/>
            <person name="Jeske O."/>
            <person name="Meyerdierks A."/>
            <person name="Storesund J.E."/>
            <person name="Kallscheuer N."/>
            <person name="Luecker S."/>
            <person name="Lage O.M."/>
            <person name="Pohl T."/>
            <person name="Merkel B.J."/>
            <person name="Hornburger P."/>
            <person name="Mueller R.-W."/>
            <person name="Bruemmer F."/>
            <person name="Labrenz M."/>
            <person name="Spormann A.M."/>
            <person name="Op den Camp H."/>
            <person name="Overmann J."/>
            <person name="Amann R."/>
            <person name="Jetten M.S.M."/>
            <person name="Mascher T."/>
            <person name="Medema M.H."/>
            <person name="Devos D.P."/>
            <person name="Kaster A.-K."/>
            <person name="Ovreas L."/>
            <person name="Rohde M."/>
            <person name="Galperin M.Y."/>
            <person name="Jogler C."/>
        </authorList>
    </citation>
    <scope>NUCLEOTIDE SEQUENCE [LARGE SCALE GENOMIC DNA]</scope>
    <source>
        <strain evidence="1 2">Enr17</strain>
    </source>
</reference>
<name>A0A518IER7_9PLAN</name>
<dbReference type="EMBL" id="CP037452">
    <property type="protein sequence ID" value="QDV51560.1"/>
    <property type="molecule type" value="Genomic_DNA"/>
</dbReference>
<proteinExistence type="predicted"/>
<dbReference type="PROSITE" id="PS51257">
    <property type="entry name" value="PROKAR_LIPOPROTEIN"/>
    <property type="match status" value="1"/>
</dbReference>
<protein>
    <submittedName>
        <fullName evidence="1">Uncharacterized protein</fullName>
    </submittedName>
</protein>